<dbReference type="AlphaFoldDB" id="A0AA43UBF8"/>
<protein>
    <submittedName>
        <fullName evidence="7">Energy-coupling factor transporter transmembrane component T</fullName>
    </submittedName>
</protein>
<evidence type="ECO:0000313" key="7">
    <source>
        <dbReference type="EMBL" id="MDO4842414.1"/>
    </source>
</evidence>
<name>A0AA43UBF8_9ACTN</name>
<keyword evidence="3 6" id="KW-0812">Transmembrane</keyword>
<keyword evidence="5 6" id="KW-0472">Membrane</keyword>
<feature type="transmembrane region" description="Helical" evidence="6">
    <location>
        <begin position="28"/>
        <end position="61"/>
    </location>
</feature>
<reference evidence="7" key="1">
    <citation type="submission" date="2023-07" db="EMBL/GenBank/DDBJ databases">
        <title>Between Cages and Wild: Unraveling the Impact of Captivity on Animal Microbiomes and Antimicrobial Resistance.</title>
        <authorList>
            <person name="Schmartz G.P."/>
            <person name="Rehner J."/>
            <person name="Schuff M.J."/>
            <person name="Becker S.L."/>
            <person name="Kravczyk M."/>
            <person name="Gurevich A."/>
            <person name="Francke R."/>
            <person name="Mueller R."/>
            <person name="Keller V."/>
            <person name="Keller A."/>
        </authorList>
    </citation>
    <scope>NUCLEOTIDE SEQUENCE</scope>
    <source>
        <strain evidence="7">S12M_St_49</strain>
    </source>
</reference>
<evidence type="ECO:0000256" key="2">
    <source>
        <dbReference type="ARBA" id="ARBA00022475"/>
    </source>
</evidence>
<gene>
    <name evidence="7" type="ORF">Q3982_07055</name>
</gene>
<comment type="subcellular location">
    <subcellularLocation>
        <location evidence="1">Membrane</location>
        <topology evidence="1">Multi-pass membrane protein</topology>
    </subcellularLocation>
</comment>
<dbReference type="Pfam" id="PF02361">
    <property type="entry name" value="CbiQ"/>
    <property type="match status" value="1"/>
</dbReference>
<keyword evidence="8" id="KW-1185">Reference proteome</keyword>
<evidence type="ECO:0000256" key="3">
    <source>
        <dbReference type="ARBA" id="ARBA00022692"/>
    </source>
</evidence>
<dbReference type="CDD" id="cd16914">
    <property type="entry name" value="EcfT"/>
    <property type="match status" value="1"/>
</dbReference>
<dbReference type="EMBL" id="JAUMVS010000162">
    <property type="protein sequence ID" value="MDO4842414.1"/>
    <property type="molecule type" value="Genomic_DNA"/>
</dbReference>
<feature type="transmembrane region" description="Helical" evidence="6">
    <location>
        <begin position="73"/>
        <end position="93"/>
    </location>
</feature>
<evidence type="ECO:0000256" key="6">
    <source>
        <dbReference type="SAM" id="Phobius"/>
    </source>
</evidence>
<evidence type="ECO:0000313" key="8">
    <source>
        <dbReference type="Proteomes" id="UP001168575"/>
    </source>
</evidence>
<keyword evidence="2" id="KW-1003">Cell membrane</keyword>
<dbReference type="InterPro" id="IPR003339">
    <property type="entry name" value="ABC/ECF_trnsptr_transmembrane"/>
</dbReference>
<feature type="transmembrane region" description="Helical" evidence="6">
    <location>
        <begin position="114"/>
        <end position="139"/>
    </location>
</feature>
<accession>A0AA43UBF8</accession>
<comment type="caution">
    <text evidence="7">The sequence shown here is derived from an EMBL/GenBank/DDBJ whole genome shotgun (WGS) entry which is preliminary data.</text>
</comment>
<keyword evidence="4 6" id="KW-1133">Transmembrane helix</keyword>
<sequence length="251" mass="27658">MPSRKKIKAGTFVPRKSAIHKLDARAKILFFLLFVIVIFAVTNWIALAACAALLIALILAAKINVFSLVRSVLPLLIGFLIVAYLNVFFIQTGEPVFEWNFIHIYSDGISRSNLYAVRLVLTLVAGAFLLACTSQMQFTEGLGKLLAPLQKLGVPVQELSFVLALALRFVPVLSAEVQQVMVAQRLRGAHFTRGNLRSRSQAIVSLVMPVTVGAIRKAEALSFALLSKNFVAGAPRTEWDYEGYLARQKNL</sequence>
<dbReference type="PANTHER" id="PTHR34857:SF2">
    <property type="entry name" value="SLL0384 PROTEIN"/>
    <property type="match status" value="1"/>
</dbReference>
<evidence type="ECO:0000256" key="5">
    <source>
        <dbReference type="ARBA" id="ARBA00023136"/>
    </source>
</evidence>
<dbReference type="GO" id="GO:0005886">
    <property type="term" value="C:plasma membrane"/>
    <property type="evidence" value="ECO:0007669"/>
    <property type="project" value="UniProtKB-ARBA"/>
</dbReference>
<dbReference type="InterPro" id="IPR051611">
    <property type="entry name" value="ECF_transporter_component"/>
</dbReference>
<dbReference type="PANTHER" id="PTHR34857">
    <property type="entry name" value="SLL0384 PROTEIN"/>
    <property type="match status" value="1"/>
</dbReference>
<evidence type="ECO:0000256" key="4">
    <source>
        <dbReference type="ARBA" id="ARBA00022989"/>
    </source>
</evidence>
<evidence type="ECO:0000256" key="1">
    <source>
        <dbReference type="ARBA" id="ARBA00004141"/>
    </source>
</evidence>
<proteinExistence type="predicted"/>
<dbReference type="Proteomes" id="UP001168575">
    <property type="component" value="Unassembled WGS sequence"/>
</dbReference>
<organism evidence="7 8">
    <name type="scientific">Phoenicibacter congonensis</name>
    <dbReference type="NCBI Taxonomy" id="1944646"/>
    <lineage>
        <taxon>Bacteria</taxon>
        <taxon>Bacillati</taxon>
        <taxon>Actinomycetota</taxon>
        <taxon>Coriobacteriia</taxon>
        <taxon>Eggerthellales</taxon>
        <taxon>Eggerthellaceae</taxon>
        <taxon>Phoenicibacter</taxon>
    </lineage>
</organism>